<keyword evidence="2 7" id="KW-0812">Transmembrane</keyword>
<feature type="domain" description="Rhodopsin" evidence="8">
    <location>
        <begin position="99"/>
        <end position="334"/>
    </location>
</feature>
<gene>
    <name evidence="9" type="ORF">CCUS01_02582</name>
</gene>
<evidence type="ECO:0000256" key="4">
    <source>
        <dbReference type="ARBA" id="ARBA00023136"/>
    </source>
</evidence>
<evidence type="ECO:0000256" key="7">
    <source>
        <dbReference type="SAM" id="Phobius"/>
    </source>
</evidence>
<keyword evidence="4 7" id="KW-0472">Membrane</keyword>
<dbReference type="PANTHER" id="PTHR33048">
    <property type="entry name" value="PTH11-LIKE INTEGRAL MEMBRANE PROTEIN (AFU_ORTHOLOGUE AFUA_5G11245)"/>
    <property type="match status" value="1"/>
</dbReference>
<feature type="transmembrane region" description="Helical" evidence="7">
    <location>
        <begin position="309"/>
        <end position="330"/>
    </location>
</feature>
<evidence type="ECO:0000256" key="6">
    <source>
        <dbReference type="SAM" id="MobiDB-lite"/>
    </source>
</evidence>
<keyword evidence="10" id="KW-1185">Reference proteome</keyword>
<dbReference type="GO" id="GO:0016020">
    <property type="term" value="C:membrane"/>
    <property type="evidence" value="ECO:0007669"/>
    <property type="project" value="UniProtKB-SubCell"/>
</dbReference>
<dbReference type="InterPro" id="IPR052337">
    <property type="entry name" value="SAT4-like"/>
</dbReference>
<feature type="region of interest" description="Disordered" evidence="6">
    <location>
        <begin position="461"/>
        <end position="526"/>
    </location>
</feature>
<name>A0AAI9YDJ8_9PEZI</name>
<organism evidence="9 10">
    <name type="scientific">Colletotrichum cuscutae</name>
    <dbReference type="NCBI Taxonomy" id="1209917"/>
    <lineage>
        <taxon>Eukaryota</taxon>
        <taxon>Fungi</taxon>
        <taxon>Dikarya</taxon>
        <taxon>Ascomycota</taxon>
        <taxon>Pezizomycotina</taxon>
        <taxon>Sordariomycetes</taxon>
        <taxon>Hypocreomycetidae</taxon>
        <taxon>Glomerellales</taxon>
        <taxon>Glomerellaceae</taxon>
        <taxon>Colletotrichum</taxon>
        <taxon>Colletotrichum acutatum species complex</taxon>
    </lineage>
</organism>
<comment type="caution">
    <text evidence="9">The sequence shown here is derived from an EMBL/GenBank/DDBJ whole genome shotgun (WGS) entry which is preliminary data.</text>
</comment>
<dbReference type="Proteomes" id="UP001239213">
    <property type="component" value="Unassembled WGS sequence"/>
</dbReference>
<evidence type="ECO:0000256" key="3">
    <source>
        <dbReference type="ARBA" id="ARBA00022989"/>
    </source>
</evidence>
<evidence type="ECO:0000313" key="9">
    <source>
        <dbReference type="EMBL" id="KAK1498962.1"/>
    </source>
</evidence>
<sequence>MGAPRAMEHLLGHHVARPSSFGAEARLRYRTMDSITVDDEQAATLDIPPVDPTETRQPLCHEIWMWLMLPTLSGPAFCDTLVIGVTVTALFLSTLVTALRVYVRACLLRKWRWDDSALVASSILVFIVGLLMLINTHFGDGLHQATLPRDKFLKSQEIAITAVAIYQVAYPLIKSTFLLQYRRVFPLPAFQKLCNIFLIFIIAFGVSQVIPICLACIPLKSLWDHTVPGRCIRLLDWWIIGSSINLFTEIVIFLMPVPLLRTIRLPMRQKIVLMATFGLGFFTCAISVIRLTTLKSSSTSTDTTYNTVIAGIWSITELSCAVICLCVPTLRPLLGGKSSRARPPSYLRPNIEESADTELYTQSDGDGGVKIKARRSRSDSCEHPTSDHREIYHDVDASGCGRAPHPRIDISDVPGILPPPAVHITPYQDSSPYEDSPQRETMIPLTRVETEEGVRFLSVDAPEAELPTPLKPPLRRHTDRGPSPEDGGYFGAVVWDASGQPRLPGVSPVASRSSLVRDERDSDRPS</sequence>
<feature type="transmembrane region" description="Helical" evidence="7">
    <location>
        <begin position="193"/>
        <end position="217"/>
    </location>
</feature>
<dbReference type="AlphaFoldDB" id="A0AAI9YDJ8"/>
<evidence type="ECO:0000256" key="1">
    <source>
        <dbReference type="ARBA" id="ARBA00004141"/>
    </source>
</evidence>
<reference evidence="9" key="1">
    <citation type="submission" date="2016-11" db="EMBL/GenBank/DDBJ databases">
        <title>The genome sequence of Colletotrichum cuscutae.</title>
        <authorList>
            <person name="Baroncelli R."/>
        </authorList>
    </citation>
    <scope>NUCLEOTIDE SEQUENCE</scope>
    <source>
        <strain evidence="9">IMI 304802</strain>
    </source>
</reference>
<feature type="transmembrane region" description="Helical" evidence="7">
    <location>
        <begin position="115"/>
        <end position="138"/>
    </location>
</feature>
<evidence type="ECO:0000256" key="5">
    <source>
        <dbReference type="ARBA" id="ARBA00038359"/>
    </source>
</evidence>
<evidence type="ECO:0000259" key="8">
    <source>
        <dbReference type="Pfam" id="PF20684"/>
    </source>
</evidence>
<dbReference type="Pfam" id="PF20684">
    <property type="entry name" value="Fung_rhodopsin"/>
    <property type="match status" value="1"/>
</dbReference>
<feature type="compositionally biased region" description="Basic and acidic residues" evidence="6">
    <location>
        <begin position="515"/>
        <end position="526"/>
    </location>
</feature>
<feature type="region of interest" description="Disordered" evidence="6">
    <location>
        <begin position="344"/>
        <end position="387"/>
    </location>
</feature>
<protein>
    <submittedName>
        <fullName evidence="9">Integral membrane protein</fullName>
    </submittedName>
</protein>
<accession>A0AAI9YDJ8</accession>
<comment type="subcellular location">
    <subcellularLocation>
        <location evidence="1">Membrane</location>
        <topology evidence="1">Multi-pass membrane protein</topology>
    </subcellularLocation>
</comment>
<keyword evidence="3 7" id="KW-1133">Transmembrane helix</keyword>
<feature type="transmembrane region" description="Helical" evidence="7">
    <location>
        <begin position="158"/>
        <end position="181"/>
    </location>
</feature>
<dbReference type="PANTHER" id="PTHR33048:SF123">
    <property type="entry name" value="INTEGRAL MEMBRANE PROTEIN"/>
    <property type="match status" value="1"/>
</dbReference>
<feature type="transmembrane region" description="Helical" evidence="7">
    <location>
        <begin position="81"/>
        <end position="103"/>
    </location>
</feature>
<evidence type="ECO:0000256" key="2">
    <source>
        <dbReference type="ARBA" id="ARBA00022692"/>
    </source>
</evidence>
<evidence type="ECO:0000313" key="10">
    <source>
        <dbReference type="Proteomes" id="UP001239213"/>
    </source>
</evidence>
<feature type="transmembrane region" description="Helical" evidence="7">
    <location>
        <begin position="271"/>
        <end position="289"/>
    </location>
</feature>
<proteinExistence type="inferred from homology"/>
<dbReference type="InterPro" id="IPR049326">
    <property type="entry name" value="Rhodopsin_dom_fungi"/>
</dbReference>
<dbReference type="EMBL" id="MPDP01000002">
    <property type="protein sequence ID" value="KAK1498962.1"/>
    <property type="molecule type" value="Genomic_DNA"/>
</dbReference>
<feature type="compositionally biased region" description="Basic and acidic residues" evidence="6">
    <location>
        <begin position="376"/>
        <end position="387"/>
    </location>
</feature>
<comment type="similarity">
    <text evidence="5">Belongs to the SAT4 family.</text>
</comment>
<feature type="transmembrane region" description="Helical" evidence="7">
    <location>
        <begin position="237"/>
        <end position="259"/>
    </location>
</feature>